<feature type="compositionally biased region" description="Basic and acidic residues" evidence="1">
    <location>
        <begin position="1337"/>
        <end position="1347"/>
    </location>
</feature>
<feature type="compositionally biased region" description="Low complexity" evidence="1">
    <location>
        <begin position="1198"/>
        <end position="1208"/>
    </location>
</feature>
<evidence type="ECO:0000256" key="1">
    <source>
        <dbReference type="SAM" id="MobiDB-lite"/>
    </source>
</evidence>
<gene>
    <name evidence="4" type="ORF">CMEL01_03981</name>
</gene>
<feature type="compositionally biased region" description="Basic and acidic residues" evidence="1">
    <location>
        <begin position="1435"/>
        <end position="1445"/>
    </location>
</feature>
<dbReference type="SUPFAM" id="SSF49265">
    <property type="entry name" value="Fibronectin type III"/>
    <property type="match status" value="1"/>
</dbReference>
<feature type="transmembrane region" description="Helical" evidence="2">
    <location>
        <begin position="197"/>
        <end position="221"/>
    </location>
</feature>
<feature type="compositionally biased region" description="Low complexity" evidence="1">
    <location>
        <begin position="794"/>
        <end position="803"/>
    </location>
</feature>
<organism evidence="4 5">
    <name type="scientific">Colletotrichum melonis</name>
    <dbReference type="NCBI Taxonomy" id="1209925"/>
    <lineage>
        <taxon>Eukaryota</taxon>
        <taxon>Fungi</taxon>
        <taxon>Dikarya</taxon>
        <taxon>Ascomycota</taxon>
        <taxon>Pezizomycotina</taxon>
        <taxon>Sordariomycetes</taxon>
        <taxon>Hypocreomycetidae</taxon>
        <taxon>Glomerellales</taxon>
        <taxon>Glomerellaceae</taxon>
        <taxon>Colletotrichum</taxon>
        <taxon>Colletotrichum acutatum species complex</taxon>
    </lineage>
</organism>
<feature type="compositionally biased region" description="Basic and acidic residues" evidence="1">
    <location>
        <begin position="527"/>
        <end position="549"/>
    </location>
</feature>
<feature type="region of interest" description="Disordered" evidence="1">
    <location>
        <begin position="1039"/>
        <end position="1169"/>
    </location>
</feature>
<feature type="compositionally biased region" description="Basic and acidic residues" evidence="1">
    <location>
        <begin position="1090"/>
        <end position="1128"/>
    </location>
</feature>
<reference evidence="4 5" key="1">
    <citation type="submission" date="2016-10" db="EMBL/GenBank/DDBJ databases">
        <title>The genome sequence of Colletotrichum fioriniae PJ7.</title>
        <authorList>
            <person name="Baroncelli R."/>
        </authorList>
    </citation>
    <scope>NUCLEOTIDE SEQUENCE [LARGE SCALE GENOMIC DNA]</scope>
    <source>
        <strain evidence="4">Col 31</strain>
    </source>
</reference>
<sequence length="1622" mass="178889">MRQCPSPSRSFRGGRHYLPYRPSISPSVSVEQYQLPPSWPLPCRQGSVSVSGNPPIAPIHTVSAASRDTRYRGLVDSATVNRTAAPESDESAILLVRLVPGLVNIAAAENTTAEIFIPPSYSLLDRHILPPNRPRQRGLAKGFLLRFSSTLPQLPLSFLSRLPAAMLWTLFMKFLLVSSLIAWWLKRPNSRFQKFVLAAASLATFWVIAPIYAQLCLAWSVHYTREGIRYWSLDELLVRHASMLVTLAAVIWLLHRAWQTLWKPTTDLISILGVDVPEAPDVSLAGIRPDAATLNWTRPTHNRPVQKFLIQVNGVNVGESRQEETAITVTGLRPNHCYNIRVIAVGPNNFQAGSQVIRLRTYRSDGRPELGNSRLPDSFQDQDPRPGQTPCVEDNGSRSQVPTIEAAPSLEGGSAAARDNTSGQRRNTVNRRHSPSIASQEQPSIKDFSSDHPEASLKELADTLERSRKEFVETASLHATEESEFRQLEERLKKEKEEKKKIQKEKDDNTAQLRQKVKSTGEQMRQATKEKARKENLLKEKQEKRKKAMDNIEKCVAEAKSMRKTRDGFASEKESLAQSRDLKIKHLDEENSALQDEYSQLETEYKEKKEQLKELEDARRNLPGGEEDDTWREDDRKMKRDFEMKRRELQSQLIMENRKAQQFEGHIHVLHAQVYAQNQQSMQFYNQANSSGVEFDPNASAQIKRRSRTGNALPNTVASPTGPFSASDSPFDPPIGFTSRAPFSHFLDMSGGEAFASDQFSDADIRALTGNAPLSPTAAALLPSGILGDDEPSSPDSLSRRSPFVPGYEDDAQSPGSSRRSNSVPSSPPGSSHVTAFPPFAPDNGDPSSLKDITSSPGGQPSPAANGHRFTDLIHWHRTKGSKAADDGGPMLGSLKHGQSQSFPRQTDELDGTNRRRTSFSSYTQNRNSAGPDTLEAASASNLGRSMFSSARRLIPWNSYGDRDPSSPRPASMASADLPRPSTDSGSIWNHPADRGNRFWSPADGRWASRTPSRRPSLHGSPAALKTTLASAEDEILDHEALNDPQVSPSQVGVIGSRPPASKQNSDNKSLLSKSLNPAAPTFSIGGLFRSKDKESDSGKEKDKSKSKDKTKDKAKDKDAKEKGKTRDVSTPSLDLPQGYDASPTESRKSRDAFSVHTQASVTESRESLTLDRAVSNTLSDSNIKDQENAYRKLFRKGSSSKFSLSSRLSKDSSLFKKGPGSTTNSDKNLSADRSSFGDIDDFGEEGLLGRSYESVTSSPSAGPAKSRDAKESRISGWSSKFSMKKKGKDNRESLEFHQVTPEGEVEGEDKKDENKPGRPTLRKRRPSTFQHFLPRSLDRPDGRPEQADTLSLPIIFLPPIDGRDGGSEPDRRRPRGPADALAQPAPPLGLPRGADQRHLPRARAKRLRTRDQGLCRLRPEPHLHRLLRLPHPAPRNERLHEGPRHPGGARRRARGMVRQAHGAAKGARAQGREKGAAGGLYPRVVGPAREGRRDEEEGGGEDEAGRARGRVRCEGSEECYGGGEAVMAGGLTDMGEEVVRGGGADFARVKEEKGEGDAYVGRSGFMVWDTLLYGAAIRLVQIHTQTQHFTSCRLYQSKKGGRSLEMAVIVTDTKMASSFQL</sequence>
<dbReference type="InterPro" id="IPR013783">
    <property type="entry name" value="Ig-like_fold"/>
</dbReference>
<feature type="region of interest" description="Disordered" evidence="1">
    <location>
        <begin position="782"/>
        <end position="916"/>
    </location>
</feature>
<protein>
    <submittedName>
        <fullName evidence="4">Fibronectin type III domain-containing protein</fullName>
    </submittedName>
</protein>
<dbReference type="InterPro" id="IPR003961">
    <property type="entry name" value="FN3_dom"/>
</dbReference>
<keyword evidence="5" id="KW-1185">Reference proteome</keyword>
<feature type="compositionally biased region" description="Basic and acidic residues" evidence="1">
    <location>
        <begin position="1362"/>
        <end position="1372"/>
    </location>
</feature>
<feature type="region of interest" description="Disordered" evidence="1">
    <location>
        <begin position="605"/>
        <end position="634"/>
    </location>
</feature>
<dbReference type="InterPro" id="IPR036116">
    <property type="entry name" value="FN3_sf"/>
</dbReference>
<keyword evidence="2" id="KW-0472">Membrane</keyword>
<feature type="region of interest" description="Disordered" evidence="1">
    <location>
        <begin position="1431"/>
        <end position="1510"/>
    </location>
</feature>
<feature type="compositionally biased region" description="Basic residues" evidence="1">
    <location>
        <begin position="1400"/>
        <end position="1409"/>
    </location>
</feature>
<feature type="region of interest" description="Disordered" evidence="1">
    <location>
        <begin position="1198"/>
        <end position="1413"/>
    </location>
</feature>
<feature type="region of interest" description="Disordered" evidence="1">
    <location>
        <begin position="700"/>
        <end position="733"/>
    </location>
</feature>
<dbReference type="CDD" id="cd00063">
    <property type="entry name" value="FN3"/>
    <property type="match status" value="1"/>
</dbReference>
<feature type="compositionally biased region" description="Polar residues" evidence="1">
    <location>
        <begin position="510"/>
        <end position="526"/>
    </location>
</feature>
<keyword evidence="2" id="KW-0812">Transmembrane</keyword>
<feature type="compositionally biased region" description="Low complexity" evidence="1">
    <location>
        <begin position="1062"/>
        <end position="1077"/>
    </location>
</feature>
<feature type="transmembrane region" description="Helical" evidence="2">
    <location>
        <begin position="165"/>
        <end position="185"/>
    </location>
</feature>
<accession>A0AAI9UDW4</accession>
<feature type="region of interest" description="Disordered" evidence="1">
    <location>
        <begin position="959"/>
        <end position="1021"/>
    </location>
</feature>
<feature type="compositionally biased region" description="Low complexity" evidence="1">
    <location>
        <begin position="814"/>
        <end position="832"/>
    </location>
</feature>
<keyword evidence="2" id="KW-1133">Transmembrane helix</keyword>
<feature type="region of interest" description="Disordered" evidence="1">
    <location>
        <begin position="363"/>
        <end position="453"/>
    </location>
</feature>
<evidence type="ECO:0000313" key="4">
    <source>
        <dbReference type="EMBL" id="KAK1455221.1"/>
    </source>
</evidence>
<feature type="region of interest" description="Disordered" evidence="1">
    <location>
        <begin position="475"/>
        <end position="549"/>
    </location>
</feature>
<feature type="compositionally biased region" description="Basic and acidic residues" evidence="1">
    <location>
        <begin position="605"/>
        <end position="620"/>
    </location>
</feature>
<feature type="compositionally biased region" description="Basic and acidic residues" evidence="1">
    <location>
        <begin position="479"/>
        <end position="509"/>
    </location>
</feature>
<dbReference type="SMART" id="SM00060">
    <property type="entry name" value="FN3"/>
    <property type="match status" value="1"/>
</dbReference>
<dbReference type="PROSITE" id="PS50853">
    <property type="entry name" value="FN3"/>
    <property type="match status" value="1"/>
</dbReference>
<evidence type="ECO:0000256" key="2">
    <source>
        <dbReference type="SAM" id="Phobius"/>
    </source>
</evidence>
<name>A0AAI9UDW4_9PEZI</name>
<dbReference type="EMBL" id="MLGG01000024">
    <property type="protein sequence ID" value="KAK1455221.1"/>
    <property type="molecule type" value="Genomic_DNA"/>
</dbReference>
<feature type="compositionally biased region" description="Polar residues" evidence="1">
    <location>
        <begin position="709"/>
        <end position="719"/>
    </location>
</feature>
<feature type="domain" description="Fibronectin type-III" evidence="3">
    <location>
        <begin position="276"/>
        <end position="364"/>
    </location>
</feature>
<evidence type="ECO:0000313" key="5">
    <source>
        <dbReference type="Proteomes" id="UP001239795"/>
    </source>
</evidence>
<comment type="caution">
    <text evidence="4">The sequence shown here is derived from an EMBL/GenBank/DDBJ whole genome shotgun (WGS) entry which is preliminary data.</text>
</comment>
<dbReference type="Proteomes" id="UP001239795">
    <property type="component" value="Unassembled WGS sequence"/>
</dbReference>
<dbReference type="Pfam" id="PF00041">
    <property type="entry name" value="fn3"/>
    <property type="match status" value="1"/>
</dbReference>
<feature type="compositionally biased region" description="Polar residues" evidence="1">
    <location>
        <begin position="1221"/>
        <end position="1234"/>
    </location>
</feature>
<dbReference type="Gene3D" id="2.60.40.10">
    <property type="entry name" value="Immunoglobulins"/>
    <property type="match status" value="1"/>
</dbReference>
<evidence type="ECO:0000259" key="3">
    <source>
        <dbReference type="PROSITE" id="PS50853"/>
    </source>
</evidence>
<proteinExistence type="predicted"/>